<evidence type="ECO:0000259" key="3">
    <source>
        <dbReference type="Pfam" id="PF00501"/>
    </source>
</evidence>
<keyword evidence="2 4" id="KW-0436">Ligase</keyword>
<dbReference type="PANTHER" id="PTHR43201">
    <property type="entry name" value="ACYL-COA SYNTHETASE"/>
    <property type="match status" value="1"/>
</dbReference>
<dbReference type="InterPro" id="IPR000873">
    <property type="entry name" value="AMP-dep_synth/lig_dom"/>
</dbReference>
<comment type="similarity">
    <text evidence="1">Belongs to the ATP-dependent AMP-binding enzyme family.</text>
</comment>
<accession>A0ABX0VMT4</accession>
<dbReference type="EMBL" id="SOYS01000005">
    <property type="protein sequence ID" value="NIY48298.1"/>
    <property type="molecule type" value="Genomic_DNA"/>
</dbReference>
<dbReference type="PANTHER" id="PTHR43201:SF5">
    <property type="entry name" value="MEDIUM-CHAIN ACYL-COA LIGASE ACSF2, MITOCHONDRIAL"/>
    <property type="match status" value="1"/>
</dbReference>
<dbReference type="RefSeq" id="WP_167611828.1">
    <property type="nucleotide sequence ID" value="NZ_SOYS01000005.1"/>
</dbReference>
<evidence type="ECO:0000313" key="5">
    <source>
        <dbReference type="Proteomes" id="UP000697927"/>
    </source>
</evidence>
<dbReference type="SUPFAM" id="SSF56801">
    <property type="entry name" value="Acetyl-CoA synthetase-like"/>
    <property type="match status" value="1"/>
</dbReference>
<dbReference type="GO" id="GO:0016874">
    <property type="term" value="F:ligase activity"/>
    <property type="evidence" value="ECO:0007669"/>
    <property type="project" value="UniProtKB-KW"/>
</dbReference>
<keyword evidence="5" id="KW-1185">Reference proteome</keyword>
<proteinExistence type="inferred from homology"/>
<dbReference type="Pfam" id="PF00501">
    <property type="entry name" value="AMP-binding"/>
    <property type="match status" value="1"/>
</dbReference>
<dbReference type="InterPro" id="IPR042099">
    <property type="entry name" value="ANL_N_sf"/>
</dbReference>
<evidence type="ECO:0000256" key="2">
    <source>
        <dbReference type="ARBA" id="ARBA00022598"/>
    </source>
</evidence>
<comment type="caution">
    <text evidence="4">The sequence shown here is derived from an EMBL/GenBank/DDBJ whole genome shotgun (WGS) entry which is preliminary data.</text>
</comment>
<protein>
    <submittedName>
        <fullName evidence="4">Long-chain fatty acid--CoA ligase</fullName>
    </submittedName>
</protein>
<sequence length="498" mass="55203">MITLSRLTEIAHLRGDEICITDNNGQYSWNDIIRITESRVVFLHRAFNQEQLRSVCYLSKNNAELICWLAAFTTLGIPANGLDYSLPVKTLSTLLKQINPGMLLVSFNLYTADQLNLLNVNGITMLAVDTPTDSIINSIGELHHPELENIVSSSPPVSLRAVSLTSGTSSVPKIALRYRSFDTRRFAWFTERFGFTHRDGFLLILPLYHAAGNGWARMFMGLGAPLYLIDQDDESALVQMLAINTVTATVMTPNLVHRLTNIANRKTIHHHLRWVLVGGSYFPIKSKLAASAALGNIFNEYYGCTETGVNVLSESADMLTYPGSVGRAFEGNTIIIVAEDNIPLKTGDKGRVAISSYMLMDEYADGSKPFIEIGGERYFLMADYGYLDDAGRLFLMNRNGEVRSNHDIYHIEENIRSLPCIKDVALTSINLQGEIHIKCIFSTSQTDKDISQLLAGKIKAQATQAGIINFTAQAVEKIPYSPSGKVRLNEIIRTLDAA</sequence>
<evidence type="ECO:0000256" key="1">
    <source>
        <dbReference type="ARBA" id="ARBA00006432"/>
    </source>
</evidence>
<reference evidence="4 5" key="1">
    <citation type="journal article" date="2020" name="Microorganisms">
        <title>Polyphasic Characterisation of Cedecea colo sp. nov., a New Enteric Bacterium Isolated from the Koala Hindgut.</title>
        <authorList>
            <person name="Boath J.M."/>
            <person name="Dakhal S."/>
            <person name="Van T.T.H."/>
            <person name="Moore R.J."/>
            <person name="Dekiwadia C."/>
            <person name="Macreadie I.G."/>
        </authorList>
    </citation>
    <scope>NUCLEOTIDE SEQUENCE [LARGE SCALE GENOMIC DNA]</scope>
    <source>
        <strain evidence="4 5">ZA</strain>
    </source>
</reference>
<evidence type="ECO:0000313" key="4">
    <source>
        <dbReference type="EMBL" id="NIY48298.1"/>
    </source>
</evidence>
<organism evidence="4 5">
    <name type="scientific">Cedecea colo</name>
    <dbReference type="NCBI Taxonomy" id="2552946"/>
    <lineage>
        <taxon>Bacteria</taxon>
        <taxon>Pseudomonadati</taxon>
        <taxon>Pseudomonadota</taxon>
        <taxon>Gammaproteobacteria</taxon>
        <taxon>Enterobacterales</taxon>
        <taxon>Enterobacteriaceae</taxon>
        <taxon>Cedecea</taxon>
    </lineage>
</organism>
<dbReference type="Gene3D" id="3.40.50.12780">
    <property type="entry name" value="N-terminal domain of ligase-like"/>
    <property type="match status" value="1"/>
</dbReference>
<feature type="domain" description="AMP-dependent synthetase/ligase" evidence="3">
    <location>
        <begin position="13"/>
        <end position="363"/>
    </location>
</feature>
<gene>
    <name evidence="4" type="ORF">E2L00_12400</name>
</gene>
<dbReference type="Proteomes" id="UP000697927">
    <property type="component" value="Unassembled WGS sequence"/>
</dbReference>
<name>A0ABX0VMT4_9ENTR</name>